<comment type="caution">
    <text evidence="1">The sequence shown here is derived from an EMBL/GenBank/DDBJ whole genome shotgun (WGS) entry which is preliminary data.</text>
</comment>
<dbReference type="InterPro" id="IPR025345">
    <property type="entry name" value="DUF4249"/>
</dbReference>
<sequence>MKNTFLIIASIVVFASCEREAEWPDDQGILPEIVVEAMLTNEVKQHEVILSFPMSSANETPVMISDADVRVSDGNTVFHFSEDTLNRGHYYSDSAFAGTPGQTYRLLLRSVQGQMWYGYDYMPPAEIFTPLSIALTNTHDSLYKISYVCQNYDPSKFAMYEISLDWSAVPGYDSSINKAKLYYYTLGTLDMGEILQTDFESVTFPKGTLIKERRYSISPLYAAWLREILIETQWNNGIVVSQPGNATSNMVNELDTNHRALGFFSACSVVEWNGTAQ</sequence>
<dbReference type="PROSITE" id="PS51257">
    <property type="entry name" value="PROKAR_LIPOPROTEIN"/>
    <property type="match status" value="1"/>
</dbReference>
<evidence type="ECO:0000313" key="1">
    <source>
        <dbReference type="EMBL" id="MPL93186.1"/>
    </source>
</evidence>
<protein>
    <recommendedName>
        <fullName evidence="2">DUF4249 domain-containing protein</fullName>
    </recommendedName>
</protein>
<dbReference type="Pfam" id="PF14054">
    <property type="entry name" value="DUF4249"/>
    <property type="match status" value="1"/>
</dbReference>
<evidence type="ECO:0008006" key="2">
    <source>
        <dbReference type="Google" id="ProtNLM"/>
    </source>
</evidence>
<name>A0A644VPA5_9ZZZZ</name>
<dbReference type="EMBL" id="VSSQ01000383">
    <property type="protein sequence ID" value="MPL93186.1"/>
    <property type="molecule type" value="Genomic_DNA"/>
</dbReference>
<accession>A0A644VPA5</accession>
<proteinExistence type="predicted"/>
<gene>
    <name evidence="1" type="ORF">SDC9_39312</name>
</gene>
<reference evidence="1" key="1">
    <citation type="submission" date="2019-08" db="EMBL/GenBank/DDBJ databases">
        <authorList>
            <person name="Kucharzyk K."/>
            <person name="Murdoch R.W."/>
            <person name="Higgins S."/>
            <person name="Loffler F."/>
        </authorList>
    </citation>
    <scope>NUCLEOTIDE SEQUENCE</scope>
</reference>
<dbReference type="AlphaFoldDB" id="A0A644VPA5"/>
<organism evidence="1">
    <name type="scientific">bioreactor metagenome</name>
    <dbReference type="NCBI Taxonomy" id="1076179"/>
    <lineage>
        <taxon>unclassified sequences</taxon>
        <taxon>metagenomes</taxon>
        <taxon>ecological metagenomes</taxon>
    </lineage>
</organism>